<proteinExistence type="predicted"/>
<dbReference type="Proteomes" id="UP000485058">
    <property type="component" value="Unassembled WGS sequence"/>
</dbReference>
<dbReference type="Pfam" id="PF00632">
    <property type="entry name" value="HECT"/>
    <property type="match status" value="1"/>
</dbReference>
<comment type="catalytic activity">
    <reaction evidence="1">
        <text>S-ubiquitinyl-[E2 ubiquitin-conjugating enzyme]-L-cysteine + [acceptor protein]-L-lysine = [E2 ubiquitin-conjugating enzyme]-L-cysteine + N(6)-ubiquitinyl-[acceptor protein]-L-lysine.</text>
        <dbReference type="EC" id="2.3.2.26"/>
    </reaction>
</comment>
<dbReference type="InterPro" id="IPR035983">
    <property type="entry name" value="Hect_E3_ubiquitin_ligase"/>
</dbReference>
<evidence type="ECO:0000259" key="6">
    <source>
        <dbReference type="PROSITE" id="PS50237"/>
    </source>
</evidence>
<evidence type="ECO:0000256" key="2">
    <source>
        <dbReference type="ARBA" id="ARBA00012485"/>
    </source>
</evidence>
<evidence type="ECO:0000256" key="3">
    <source>
        <dbReference type="ARBA" id="ARBA00022679"/>
    </source>
</evidence>
<evidence type="ECO:0000256" key="5">
    <source>
        <dbReference type="PROSITE-ProRule" id="PRU00104"/>
    </source>
</evidence>
<evidence type="ECO:0000256" key="4">
    <source>
        <dbReference type="ARBA" id="ARBA00022786"/>
    </source>
</evidence>
<dbReference type="PANTHER" id="PTHR45700:SF2">
    <property type="entry name" value="UBIQUITIN-PROTEIN LIGASE E3C"/>
    <property type="match status" value="1"/>
</dbReference>
<evidence type="ECO:0000313" key="7">
    <source>
        <dbReference type="EMBL" id="GFH11014.1"/>
    </source>
</evidence>
<evidence type="ECO:0000313" key="8">
    <source>
        <dbReference type="Proteomes" id="UP000485058"/>
    </source>
</evidence>
<dbReference type="Gene3D" id="3.30.2410.10">
    <property type="entry name" value="Hect, E3 ligase catalytic domain"/>
    <property type="match status" value="1"/>
</dbReference>
<keyword evidence="4 5" id="KW-0833">Ubl conjugation pathway</keyword>
<dbReference type="EC" id="2.3.2.26" evidence="2"/>
<name>A0A699YW02_HAELA</name>
<accession>A0A699YW02</accession>
<protein>
    <recommendedName>
        <fullName evidence="2">HECT-type E3 ubiquitin transferase</fullName>
        <ecNumber evidence="2">2.3.2.26</ecNumber>
    </recommendedName>
</protein>
<gene>
    <name evidence="7" type="ORF">HaLaN_06437</name>
</gene>
<reference evidence="7 8" key="1">
    <citation type="submission" date="2020-02" db="EMBL/GenBank/DDBJ databases">
        <title>Draft genome sequence of Haematococcus lacustris strain NIES-144.</title>
        <authorList>
            <person name="Morimoto D."/>
            <person name="Nakagawa S."/>
            <person name="Yoshida T."/>
            <person name="Sawayama S."/>
        </authorList>
    </citation>
    <scope>NUCLEOTIDE SEQUENCE [LARGE SCALE GENOMIC DNA]</scope>
    <source>
        <strain evidence="7 8">NIES-144</strain>
    </source>
</reference>
<organism evidence="7 8">
    <name type="scientific">Haematococcus lacustris</name>
    <name type="common">Green alga</name>
    <name type="synonym">Haematococcus pluvialis</name>
    <dbReference type="NCBI Taxonomy" id="44745"/>
    <lineage>
        <taxon>Eukaryota</taxon>
        <taxon>Viridiplantae</taxon>
        <taxon>Chlorophyta</taxon>
        <taxon>core chlorophytes</taxon>
        <taxon>Chlorophyceae</taxon>
        <taxon>CS clade</taxon>
        <taxon>Chlamydomonadales</taxon>
        <taxon>Haematococcaceae</taxon>
        <taxon>Haematococcus</taxon>
    </lineage>
</organism>
<feature type="domain" description="HECT" evidence="6">
    <location>
        <begin position="1"/>
        <end position="97"/>
    </location>
</feature>
<dbReference type="EMBL" id="BLLF01000366">
    <property type="protein sequence ID" value="GFH11014.1"/>
    <property type="molecule type" value="Genomic_DNA"/>
</dbReference>
<dbReference type="GO" id="GO:0006511">
    <property type="term" value="P:ubiquitin-dependent protein catabolic process"/>
    <property type="evidence" value="ECO:0007669"/>
    <property type="project" value="TreeGrafter"/>
</dbReference>
<dbReference type="AlphaFoldDB" id="A0A699YW02"/>
<comment type="caution">
    <text evidence="7">The sequence shown here is derived from an EMBL/GenBank/DDBJ whole genome shotgun (WGS) entry which is preliminary data.</text>
</comment>
<dbReference type="PROSITE" id="PS50237">
    <property type="entry name" value="HECT"/>
    <property type="match status" value="1"/>
</dbReference>
<evidence type="ECO:0000256" key="1">
    <source>
        <dbReference type="ARBA" id="ARBA00000885"/>
    </source>
</evidence>
<feature type="active site" description="Glycyl thioester intermediate" evidence="5">
    <location>
        <position position="65"/>
    </location>
</feature>
<keyword evidence="8" id="KW-1185">Reference proteome</keyword>
<dbReference type="InterPro" id="IPR000569">
    <property type="entry name" value="HECT_dom"/>
</dbReference>
<dbReference type="PANTHER" id="PTHR45700">
    <property type="entry name" value="UBIQUITIN-PROTEIN LIGASE E3C"/>
    <property type="match status" value="1"/>
</dbReference>
<dbReference type="SUPFAM" id="SSF56204">
    <property type="entry name" value="Hect, E3 ligase catalytic domain"/>
    <property type="match status" value="1"/>
</dbReference>
<dbReference type="GO" id="GO:0000209">
    <property type="term" value="P:protein polyubiquitination"/>
    <property type="evidence" value="ECO:0007669"/>
    <property type="project" value="InterPro"/>
</dbReference>
<dbReference type="GO" id="GO:0061630">
    <property type="term" value="F:ubiquitin protein ligase activity"/>
    <property type="evidence" value="ECO:0007669"/>
    <property type="project" value="UniProtKB-EC"/>
</dbReference>
<dbReference type="InterPro" id="IPR044611">
    <property type="entry name" value="E3A/B/C-like"/>
</dbReference>
<sequence>MEELGPQERGLVLRFVTSSSRAPLGGFRFLQPPLTIHKVDCGSDASVLALLGGKDVDRLPSASTCYNMLKLPNYKRKDTLRKKLVFAVSSGAGFELS</sequence>
<keyword evidence="3" id="KW-0808">Transferase</keyword>